<dbReference type="Gene3D" id="3.30.565.10">
    <property type="entry name" value="Histidine kinase-like ATPase, C-terminal domain"/>
    <property type="match status" value="1"/>
</dbReference>
<keyword evidence="9 13" id="KW-1133">Transmembrane helix</keyword>
<accession>A0AA48KQJ3</accession>
<keyword evidence="5 11" id="KW-0597">Phosphoprotein</keyword>
<feature type="transmembrane region" description="Helical" evidence="13">
    <location>
        <begin position="152"/>
        <end position="170"/>
    </location>
</feature>
<dbReference type="PROSITE" id="PS50110">
    <property type="entry name" value="RESPONSE_REGULATORY"/>
    <property type="match status" value="1"/>
</dbReference>
<evidence type="ECO:0000256" key="8">
    <source>
        <dbReference type="ARBA" id="ARBA00022777"/>
    </source>
</evidence>
<dbReference type="Pfam" id="PF00072">
    <property type="entry name" value="Response_reg"/>
    <property type="match status" value="1"/>
</dbReference>
<feature type="modified residue" description="4-aspartylphosphate" evidence="11">
    <location>
        <position position="1075"/>
    </location>
</feature>
<evidence type="ECO:0000256" key="9">
    <source>
        <dbReference type="ARBA" id="ARBA00022989"/>
    </source>
</evidence>
<feature type="transmembrane region" description="Helical" evidence="13">
    <location>
        <begin position="467"/>
        <end position="488"/>
    </location>
</feature>
<dbReference type="Gene3D" id="3.40.50.2300">
    <property type="match status" value="1"/>
</dbReference>
<dbReference type="GO" id="GO:0022857">
    <property type="term" value="F:transmembrane transporter activity"/>
    <property type="evidence" value="ECO:0007669"/>
    <property type="project" value="InterPro"/>
</dbReference>
<dbReference type="CDD" id="cd00156">
    <property type="entry name" value="REC"/>
    <property type="match status" value="1"/>
</dbReference>
<keyword evidence="12" id="KW-0175">Coiled coil</keyword>
<evidence type="ECO:0000259" key="15">
    <source>
        <dbReference type="PROSITE" id="PS50110"/>
    </source>
</evidence>
<dbReference type="GO" id="GO:0000155">
    <property type="term" value="F:phosphorelay sensor kinase activity"/>
    <property type="evidence" value="ECO:0007669"/>
    <property type="project" value="InterPro"/>
</dbReference>
<dbReference type="InterPro" id="IPR003661">
    <property type="entry name" value="HisK_dim/P_dom"/>
</dbReference>
<dbReference type="PROSITE" id="PS50109">
    <property type="entry name" value="HIS_KIN"/>
    <property type="match status" value="1"/>
</dbReference>
<dbReference type="EC" id="2.7.13.3" evidence="4"/>
<dbReference type="Pfam" id="PF02518">
    <property type="entry name" value="HATPase_c"/>
    <property type="match status" value="1"/>
</dbReference>
<dbReference type="GO" id="GO:0009927">
    <property type="term" value="F:histidine phosphotransfer kinase activity"/>
    <property type="evidence" value="ECO:0007669"/>
    <property type="project" value="TreeGrafter"/>
</dbReference>
<dbReference type="SUPFAM" id="SSF52172">
    <property type="entry name" value="CheY-like"/>
    <property type="match status" value="1"/>
</dbReference>
<feature type="coiled-coil region" evidence="12">
    <location>
        <begin position="754"/>
        <end position="788"/>
    </location>
</feature>
<dbReference type="SMART" id="SM00387">
    <property type="entry name" value="HATPase_c"/>
    <property type="match status" value="1"/>
</dbReference>
<comment type="similarity">
    <text evidence="3">Belongs to the sodium:solute symporter (SSF) (TC 2.A.21) family.</text>
</comment>
<evidence type="ECO:0000256" key="2">
    <source>
        <dbReference type="ARBA" id="ARBA00004141"/>
    </source>
</evidence>
<dbReference type="CDD" id="cd10322">
    <property type="entry name" value="SLC5sbd"/>
    <property type="match status" value="1"/>
</dbReference>
<dbReference type="EMBL" id="AP027272">
    <property type="protein sequence ID" value="BDX05132.1"/>
    <property type="molecule type" value="Genomic_DNA"/>
</dbReference>
<dbReference type="FunFam" id="3.30.565.10:FF:000049">
    <property type="entry name" value="Two-component sensor histidine kinase"/>
    <property type="match status" value="1"/>
</dbReference>
<proteinExistence type="inferred from homology"/>
<evidence type="ECO:0000256" key="5">
    <source>
        <dbReference type="ARBA" id="ARBA00022553"/>
    </source>
</evidence>
<dbReference type="SUPFAM" id="SSF47384">
    <property type="entry name" value="Homodimeric domain of signal transducing histidine kinase"/>
    <property type="match status" value="1"/>
</dbReference>
<dbReference type="InterPro" id="IPR038377">
    <property type="entry name" value="Na/Glc_symporter_sf"/>
</dbReference>
<dbReference type="Proteomes" id="UP001333710">
    <property type="component" value="Chromosome"/>
</dbReference>
<dbReference type="Pfam" id="PF12860">
    <property type="entry name" value="PAS_7"/>
    <property type="match status" value="1"/>
</dbReference>
<evidence type="ECO:0000256" key="4">
    <source>
        <dbReference type="ARBA" id="ARBA00012438"/>
    </source>
</evidence>
<evidence type="ECO:0000256" key="6">
    <source>
        <dbReference type="ARBA" id="ARBA00022679"/>
    </source>
</evidence>
<evidence type="ECO:0000313" key="17">
    <source>
        <dbReference type="Proteomes" id="UP001333710"/>
    </source>
</evidence>
<sequence>MTFIWFALAAAYLGFIFWLGSWGDGRSPKAKRLSSHPFVYGFAIAIYCTAWTYFGAVGEAARNQWNYLPILLGPILLYLFGYKLLIKLINVSKKQHVTTIADLVSSRYGKRQMVALMVTVIVLLATIPYIALQLQAIGTAFSLVSGEKNATLIVLTATLFIGAFCIIFGTRKTDVTEYRHGLMLSIAFESILKIVALSLIALFAMWTINFDGVSISEAFFNQAAVDNSFASIPFWLQTLIAAIAVLCLPRQFHVAIIDNLNINHVYTARWLFPAYLALIALLIPVIATAGENLFMGSDVSPDSYVLAIANEADNVFMQAMVFLGGLAAATAMIIVSTLTLSTMVSNDVILPKLLNRSQRLKHKQSHIHFILWLRRGVIAGILLLAFSYHIFLSGDMPLSSIGLLAFSLVIQLAPAIIGGLYWQRAHAHGVIAGLIAGIFAWVLLLLFPLLTGANHPQLHGGLSSELISITASLALAVNLVFFVVFSLMAEPNLMDKLQARSFVASQESSQEVMSPSQTGIKNEDLITVLKTFLGNNRTQQLLSDFEHSQQQSIHPDDTPLQDFVLFCERSLGGVIGASSSNLLINAVLNNQQMNFEQLVTVFDDTTQAIQANQNTLFASLESLAQGISVVDKNLCLIAWNKGYLDIFNYPDNMVKVGTPIEELVRYNAQRGECGVGDIDSLVHKRMEHLRAGKPHKFVRQRSDGRVIEMIGNPPPHGGFVTSFNDISEHIEFQTALKEANIDLEKRVSSRADEVKAINSELHREIERRAEVEQQLMVAREQAEQANASKTQFLALASHDILQPINSAKLYLSATEDMDMSEDLKATLGKLGQSLQAGETLIATLLEIARLDQGALTPKLSAQNLRELLSGLVNEFTSGAEHKALKLNLFCPNDYWVMADPVYLHRIVRNLISNALKYTHQGGVLVAVRKRGEKLLLQVWDTGEGISEANQEKIFQDFYRAHQGQESGLGLGLAVVARLSKLLNMPLTMRSQLRRGSCFSLTLSVTEKPQITATKTDSNLQKLKQLNALCLDDDAHNLDAMQTLLSRWQIKTLLAQSFEEATKYLNESPPDVLLVDYQLGEQRTGLDFIAYARKHTDKMIPAVLITAERDEAIINAAKTAQVNYLPKPVKPAKLRALLKSFKV</sequence>
<dbReference type="PROSITE" id="PS50283">
    <property type="entry name" value="NA_SOLUT_SYMP_3"/>
    <property type="match status" value="1"/>
</dbReference>
<dbReference type="Gene3D" id="1.10.287.130">
    <property type="match status" value="1"/>
</dbReference>
<dbReference type="Gene3D" id="3.30.450.20">
    <property type="entry name" value="PAS domain"/>
    <property type="match status" value="1"/>
</dbReference>
<gene>
    <name evidence="16" type="ORF">MACH26_06530</name>
</gene>
<feature type="transmembrane region" description="Helical" evidence="13">
    <location>
        <begin position="37"/>
        <end position="54"/>
    </location>
</feature>
<evidence type="ECO:0000256" key="1">
    <source>
        <dbReference type="ARBA" id="ARBA00000085"/>
    </source>
</evidence>
<reference evidence="16" key="1">
    <citation type="submission" date="2023-01" db="EMBL/GenBank/DDBJ databases">
        <title>Complete genome sequence of Planctobacterium marinum strain Dej080120_11.</title>
        <authorList>
            <person name="Ueki S."/>
            <person name="Maruyama F."/>
        </authorList>
    </citation>
    <scope>NUCLEOTIDE SEQUENCE</scope>
    <source>
        <strain evidence="16">Dej080120_11</strain>
    </source>
</reference>
<comment type="subcellular location">
    <subcellularLocation>
        <location evidence="2">Membrane</location>
        <topology evidence="2">Multi-pass membrane protein</topology>
    </subcellularLocation>
</comment>
<feature type="transmembrane region" description="Helical" evidence="13">
    <location>
        <begin position="113"/>
        <end position="132"/>
    </location>
</feature>
<evidence type="ECO:0000256" key="12">
    <source>
        <dbReference type="SAM" id="Coils"/>
    </source>
</evidence>
<feature type="domain" description="Response regulatory" evidence="15">
    <location>
        <begin position="1026"/>
        <end position="1141"/>
    </location>
</feature>
<evidence type="ECO:0000256" key="11">
    <source>
        <dbReference type="PROSITE-ProRule" id="PRU00169"/>
    </source>
</evidence>
<dbReference type="InterPro" id="IPR004358">
    <property type="entry name" value="Sig_transdc_His_kin-like_C"/>
</dbReference>
<evidence type="ECO:0000256" key="7">
    <source>
        <dbReference type="ARBA" id="ARBA00022692"/>
    </source>
</evidence>
<evidence type="ECO:0000259" key="14">
    <source>
        <dbReference type="PROSITE" id="PS50109"/>
    </source>
</evidence>
<dbReference type="CDD" id="cd00082">
    <property type="entry name" value="HisKA"/>
    <property type="match status" value="1"/>
</dbReference>
<dbReference type="AlphaFoldDB" id="A0AA48KQJ3"/>
<dbReference type="InterPro" id="IPR036097">
    <property type="entry name" value="HisK_dim/P_sf"/>
</dbReference>
<feature type="transmembrane region" description="Helical" evidence="13">
    <location>
        <begin position="403"/>
        <end position="422"/>
    </location>
</feature>
<dbReference type="InterPro" id="IPR011006">
    <property type="entry name" value="CheY-like_superfamily"/>
</dbReference>
<dbReference type="SUPFAM" id="SSF55874">
    <property type="entry name" value="ATPase domain of HSP90 chaperone/DNA topoisomerase II/histidine kinase"/>
    <property type="match status" value="1"/>
</dbReference>
<feature type="transmembrane region" description="Helical" evidence="13">
    <location>
        <begin position="369"/>
        <end position="391"/>
    </location>
</feature>
<evidence type="ECO:0000256" key="3">
    <source>
        <dbReference type="ARBA" id="ARBA00006434"/>
    </source>
</evidence>
<dbReference type="InterPro" id="IPR035965">
    <property type="entry name" value="PAS-like_dom_sf"/>
</dbReference>
<keyword evidence="10 13" id="KW-0472">Membrane</keyword>
<dbReference type="GO" id="GO:0005886">
    <property type="term" value="C:plasma membrane"/>
    <property type="evidence" value="ECO:0007669"/>
    <property type="project" value="TreeGrafter"/>
</dbReference>
<feature type="transmembrane region" description="Helical" evidence="13">
    <location>
        <begin position="6"/>
        <end position="25"/>
    </location>
</feature>
<dbReference type="InterPro" id="IPR003594">
    <property type="entry name" value="HATPase_dom"/>
</dbReference>
<dbReference type="CDD" id="cd00075">
    <property type="entry name" value="HATPase"/>
    <property type="match status" value="1"/>
</dbReference>
<feature type="transmembrane region" description="Helical" evidence="13">
    <location>
        <begin position="270"/>
        <end position="295"/>
    </location>
</feature>
<dbReference type="InterPro" id="IPR005467">
    <property type="entry name" value="His_kinase_dom"/>
</dbReference>
<feature type="transmembrane region" description="Helical" evidence="13">
    <location>
        <begin position="429"/>
        <end position="447"/>
    </location>
</feature>
<dbReference type="SMART" id="SM00388">
    <property type="entry name" value="HisKA"/>
    <property type="match status" value="1"/>
</dbReference>
<dbReference type="InterPro" id="IPR036890">
    <property type="entry name" value="HATPase_C_sf"/>
</dbReference>
<dbReference type="InterPro" id="IPR001734">
    <property type="entry name" value="Na/solute_symporter"/>
</dbReference>
<dbReference type="PRINTS" id="PR00344">
    <property type="entry name" value="BCTRLSENSOR"/>
</dbReference>
<keyword evidence="7 13" id="KW-0812">Transmembrane</keyword>
<evidence type="ECO:0000313" key="16">
    <source>
        <dbReference type="EMBL" id="BDX05132.1"/>
    </source>
</evidence>
<keyword evidence="6" id="KW-0808">Transferase</keyword>
<dbReference type="PANTHER" id="PTHR43047">
    <property type="entry name" value="TWO-COMPONENT HISTIDINE PROTEIN KINASE"/>
    <property type="match status" value="1"/>
</dbReference>
<dbReference type="InterPro" id="IPR001789">
    <property type="entry name" value="Sig_transdc_resp-reg_receiver"/>
</dbReference>
<feature type="transmembrane region" description="Helical" evidence="13">
    <location>
        <begin position="228"/>
        <end position="249"/>
    </location>
</feature>
<name>A0AA48KQJ3_9ALTE</name>
<evidence type="ECO:0000256" key="13">
    <source>
        <dbReference type="SAM" id="Phobius"/>
    </source>
</evidence>
<comment type="catalytic activity">
    <reaction evidence="1">
        <text>ATP + protein L-histidine = ADP + protein N-phospho-L-histidine.</text>
        <dbReference type="EC" id="2.7.13.3"/>
    </reaction>
</comment>
<dbReference type="PANTHER" id="PTHR43047:SF9">
    <property type="entry name" value="HISTIDINE KINASE"/>
    <property type="match status" value="1"/>
</dbReference>
<keyword evidence="8" id="KW-0418">Kinase</keyword>
<evidence type="ECO:0000256" key="10">
    <source>
        <dbReference type="ARBA" id="ARBA00023136"/>
    </source>
</evidence>
<dbReference type="SUPFAM" id="SSF55785">
    <property type="entry name" value="PYP-like sensor domain (PAS domain)"/>
    <property type="match status" value="1"/>
</dbReference>
<dbReference type="RefSeq" id="WP_338291096.1">
    <property type="nucleotide sequence ID" value="NZ_AP027272.1"/>
</dbReference>
<dbReference type="SMART" id="SM00448">
    <property type="entry name" value="REC"/>
    <property type="match status" value="1"/>
</dbReference>
<feature type="transmembrane region" description="Helical" evidence="13">
    <location>
        <begin position="182"/>
        <end position="208"/>
    </location>
</feature>
<protein>
    <recommendedName>
        <fullName evidence="4">histidine kinase</fullName>
        <ecNumber evidence="4">2.7.13.3</ecNumber>
    </recommendedName>
</protein>
<dbReference type="Gene3D" id="1.20.1730.10">
    <property type="entry name" value="Sodium/glucose cotransporter"/>
    <property type="match status" value="1"/>
</dbReference>
<feature type="transmembrane region" description="Helical" evidence="13">
    <location>
        <begin position="315"/>
        <end position="348"/>
    </location>
</feature>
<keyword evidence="17" id="KW-1185">Reference proteome</keyword>
<dbReference type="Pfam" id="PF00512">
    <property type="entry name" value="HisKA"/>
    <property type="match status" value="1"/>
</dbReference>
<feature type="transmembrane region" description="Helical" evidence="13">
    <location>
        <begin position="66"/>
        <end position="85"/>
    </location>
</feature>
<feature type="domain" description="Histidine kinase" evidence="14">
    <location>
        <begin position="795"/>
        <end position="1006"/>
    </location>
</feature>
<dbReference type="KEGG" id="pmaw:MACH26_06530"/>
<organism evidence="16 17">
    <name type="scientific">Planctobacterium marinum</name>
    <dbReference type="NCBI Taxonomy" id="1631968"/>
    <lineage>
        <taxon>Bacteria</taxon>
        <taxon>Pseudomonadati</taxon>
        <taxon>Pseudomonadota</taxon>
        <taxon>Gammaproteobacteria</taxon>
        <taxon>Alteromonadales</taxon>
        <taxon>Alteromonadaceae</taxon>
        <taxon>Planctobacterium</taxon>
    </lineage>
</organism>